<dbReference type="InParanoid" id="A0A0C3DP68"/>
<evidence type="ECO:0000256" key="1">
    <source>
        <dbReference type="SAM" id="MobiDB-lite"/>
    </source>
</evidence>
<dbReference type="AlphaFoldDB" id="A0A0C3DP68"/>
<dbReference type="HOGENOM" id="CLU_2892223_0_0_1"/>
<feature type="non-terminal residue" evidence="2">
    <location>
        <position position="63"/>
    </location>
</feature>
<gene>
    <name evidence="2" type="ORF">SCLCIDRAFT_1214986</name>
</gene>
<proteinExistence type="predicted"/>
<accession>A0A0C3DP68</accession>
<evidence type="ECO:0000313" key="2">
    <source>
        <dbReference type="EMBL" id="KIM62425.1"/>
    </source>
</evidence>
<protein>
    <submittedName>
        <fullName evidence="2">Uncharacterized protein</fullName>
    </submittedName>
</protein>
<sequence>MPTTATKTSPFADEADHKGDGCAPFPQVSVTSPSVSSWPVFWMPTTPASMAKAMRQSIDAEAL</sequence>
<organism evidence="2 3">
    <name type="scientific">Scleroderma citrinum Foug A</name>
    <dbReference type="NCBI Taxonomy" id="1036808"/>
    <lineage>
        <taxon>Eukaryota</taxon>
        <taxon>Fungi</taxon>
        <taxon>Dikarya</taxon>
        <taxon>Basidiomycota</taxon>
        <taxon>Agaricomycotina</taxon>
        <taxon>Agaricomycetes</taxon>
        <taxon>Agaricomycetidae</taxon>
        <taxon>Boletales</taxon>
        <taxon>Sclerodermatineae</taxon>
        <taxon>Sclerodermataceae</taxon>
        <taxon>Scleroderma</taxon>
    </lineage>
</organism>
<name>A0A0C3DP68_9AGAM</name>
<feature type="region of interest" description="Disordered" evidence="1">
    <location>
        <begin position="1"/>
        <end position="22"/>
    </location>
</feature>
<dbReference type="EMBL" id="KN822042">
    <property type="protein sequence ID" value="KIM62425.1"/>
    <property type="molecule type" value="Genomic_DNA"/>
</dbReference>
<dbReference type="Proteomes" id="UP000053989">
    <property type="component" value="Unassembled WGS sequence"/>
</dbReference>
<evidence type="ECO:0000313" key="3">
    <source>
        <dbReference type="Proteomes" id="UP000053989"/>
    </source>
</evidence>
<reference evidence="2 3" key="1">
    <citation type="submission" date="2014-04" db="EMBL/GenBank/DDBJ databases">
        <authorList>
            <consortium name="DOE Joint Genome Institute"/>
            <person name="Kuo A."/>
            <person name="Kohler A."/>
            <person name="Nagy L.G."/>
            <person name="Floudas D."/>
            <person name="Copeland A."/>
            <person name="Barry K.W."/>
            <person name="Cichocki N."/>
            <person name="Veneault-Fourrey C."/>
            <person name="LaButti K."/>
            <person name="Lindquist E.A."/>
            <person name="Lipzen A."/>
            <person name="Lundell T."/>
            <person name="Morin E."/>
            <person name="Murat C."/>
            <person name="Sun H."/>
            <person name="Tunlid A."/>
            <person name="Henrissat B."/>
            <person name="Grigoriev I.V."/>
            <person name="Hibbett D.S."/>
            <person name="Martin F."/>
            <person name="Nordberg H.P."/>
            <person name="Cantor M.N."/>
            <person name="Hua S.X."/>
        </authorList>
    </citation>
    <scope>NUCLEOTIDE SEQUENCE [LARGE SCALE GENOMIC DNA]</scope>
    <source>
        <strain evidence="2 3">Foug A</strain>
    </source>
</reference>
<reference evidence="3" key="2">
    <citation type="submission" date="2015-01" db="EMBL/GenBank/DDBJ databases">
        <title>Evolutionary Origins and Diversification of the Mycorrhizal Mutualists.</title>
        <authorList>
            <consortium name="DOE Joint Genome Institute"/>
            <consortium name="Mycorrhizal Genomics Consortium"/>
            <person name="Kohler A."/>
            <person name="Kuo A."/>
            <person name="Nagy L.G."/>
            <person name="Floudas D."/>
            <person name="Copeland A."/>
            <person name="Barry K.W."/>
            <person name="Cichocki N."/>
            <person name="Veneault-Fourrey C."/>
            <person name="LaButti K."/>
            <person name="Lindquist E.A."/>
            <person name="Lipzen A."/>
            <person name="Lundell T."/>
            <person name="Morin E."/>
            <person name="Murat C."/>
            <person name="Riley R."/>
            <person name="Ohm R."/>
            <person name="Sun H."/>
            <person name="Tunlid A."/>
            <person name="Henrissat B."/>
            <person name="Grigoriev I.V."/>
            <person name="Hibbett D.S."/>
            <person name="Martin F."/>
        </authorList>
    </citation>
    <scope>NUCLEOTIDE SEQUENCE [LARGE SCALE GENOMIC DNA]</scope>
    <source>
        <strain evidence="3">Foug A</strain>
    </source>
</reference>
<keyword evidence="3" id="KW-1185">Reference proteome</keyword>